<comment type="caution">
    <text evidence="1">The sequence shown here is derived from an EMBL/GenBank/DDBJ whole genome shotgun (WGS) entry which is preliminary data.</text>
</comment>
<organism evidence="1 2">
    <name type="scientific">candidate division TA06 bacterium</name>
    <dbReference type="NCBI Taxonomy" id="2250710"/>
    <lineage>
        <taxon>Bacteria</taxon>
        <taxon>Bacteria division TA06</taxon>
    </lineage>
</organism>
<dbReference type="AlphaFoldDB" id="A0A660S9M1"/>
<protein>
    <submittedName>
        <fullName evidence="1">Uncharacterized protein</fullName>
    </submittedName>
</protein>
<evidence type="ECO:0000313" key="1">
    <source>
        <dbReference type="EMBL" id="RKX67298.1"/>
    </source>
</evidence>
<dbReference type="Proteomes" id="UP000282321">
    <property type="component" value="Unassembled WGS sequence"/>
</dbReference>
<evidence type="ECO:0000313" key="2">
    <source>
        <dbReference type="Proteomes" id="UP000282321"/>
    </source>
</evidence>
<sequence length="972" mass="112334">MRKILFLLSIIEFLFASIHCNTVDTLFIFKKGNYQLSYSHIKTINYIKPDSIIRYLNIDSTKGIIKLRRNFADSVVVTINYSSYDEYILLKKHTFDPFLKYIQPADSVQAYKNNYKKSKRNENFASGLNILNFNMNDHNGFNINTAADNHFNYHSPGGIIVNGYINDNNKIFSGEGAYLSDISGMNIFLGKDKNSINLGDISYKLNGLKQKMIGVDLKYGNKLRLLAGLDGGERGNVEITIKENYLGPYNILSSNDSLYYISPQSEKVFLNGNILRSGIDYSIDYTYGTIEILPSIKINEGDKLYITYQLKSRYNLRHYMHIAGSINRHFTVMYDETRDWNRNIFGISYDSIICYNDSTIILNGSKFVGANKGDYIKSGEHFIYAGYNQGNYICHFTYVGDSTGDYIYDNAIHGFSYVGEHKGDYLPVIIVHPPGLKRSISLKGDYSGLNASITLLQDKSNLLVGDNNYNSTGVISYRKIFGTETDITTILPSFKWFQNIKYNDFLDKIALLKSDFNLIKPDSFKNVFLSDLHLNYKYKDKLSLKSYSSELLNKNIFKTNTNLILNINKYIYTSYYADYLSSSPYNYGQFRGIYTLGVKNRYIGIEMFHRDTNTDTLRTFENGISISRSILSLSLYKKFYAEYSSMNYEISLSNKNSMLHAYIETHKDTITSQFDIQFSKNFKLFNISIKGNGGNYKPYFLISQFIESSNGNYDYDSLNNIYYSSDNGHFIRKLIYKQYELPLNNYNFDLKIHSAKFLIFNGTISLMRNYIQNLDTIQRNDRLRFNGIIKKNFKNNSFNLKSDLIRSNLITSEYLSGEFIIRKDRAELYTISFNYNYCFDGTPYLQSSKKYFGGYFGYGINLFNIKFVGGYITYTIPEKQNIFHYGTEIIFPLFIMDYHFTFTPVLNYNLYGNDNRFGEIDENYPKGFDAILKLNVQHSLTDNTELNFNADVRYNGVKGFFKTFNLSVGVSL</sequence>
<proteinExistence type="predicted"/>
<name>A0A660S9M1_UNCT6</name>
<dbReference type="EMBL" id="QNBC01000022">
    <property type="protein sequence ID" value="RKX67298.1"/>
    <property type="molecule type" value="Genomic_DNA"/>
</dbReference>
<gene>
    <name evidence="1" type="ORF">DRP44_02590</name>
</gene>
<accession>A0A660S9M1</accession>
<reference evidence="1 2" key="1">
    <citation type="submission" date="2018-06" db="EMBL/GenBank/DDBJ databases">
        <title>Extensive metabolic versatility and redundancy in microbially diverse, dynamic hydrothermal sediments.</title>
        <authorList>
            <person name="Dombrowski N."/>
            <person name="Teske A."/>
            <person name="Baker B.J."/>
        </authorList>
    </citation>
    <scope>NUCLEOTIDE SEQUENCE [LARGE SCALE GENOMIC DNA]</scope>
    <source>
        <strain evidence="1">B35_G9</strain>
    </source>
</reference>